<accession>A0A5B7JYY4</accession>
<dbReference type="EMBL" id="VSRR010135534">
    <property type="protein sequence ID" value="MPD03292.1"/>
    <property type="molecule type" value="Genomic_DNA"/>
</dbReference>
<sequence>MSLPSPHTGRQYEIQRLSLDTAEAATSHTVHKHSTANTASQTQQTGYFPPPPPPPRTLAPKLTDMVGGAVVVVVVVPAADHNPPPPPRSLLDKTNPTQASTALTTLSLCTAP</sequence>
<dbReference type="Proteomes" id="UP000324222">
    <property type="component" value="Unassembled WGS sequence"/>
</dbReference>
<evidence type="ECO:0000313" key="2">
    <source>
        <dbReference type="EMBL" id="MPD03292.1"/>
    </source>
</evidence>
<dbReference type="AlphaFoldDB" id="A0A5B7JYY4"/>
<evidence type="ECO:0000313" key="3">
    <source>
        <dbReference type="Proteomes" id="UP000324222"/>
    </source>
</evidence>
<proteinExistence type="predicted"/>
<gene>
    <name evidence="2" type="ORF">E2C01_098921</name>
</gene>
<evidence type="ECO:0000256" key="1">
    <source>
        <dbReference type="SAM" id="MobiDB-lite"/>
    </source>
</evidence>
<feature type="compositionally biased region" description="Pro residues" evidence="1">
    <location>
        <begin position="48"/>
        <end position="57"/>
    </location>
</feature>
<reference evidence="2 3" key="1">
    <citation type="submission" date="2019-05" db="EMBL/GenBank/DDBJ databases">
        <title>Another draft genome of Portunus trituberculatus and its Hox gene families provides insights of decapod evolution.</title>
        <authorList>
            <person name="Jeong J.-H."/>
            <person name="Song I."/>
            <person name="Kim S."/>
            <person name="Choi T."/>
            <person name="Kim D."/>
            <person name="Ryu S."/>
            <person name="Kim W."/>
        </authorList>
    </citation>
    <scope>NUCLEOTIDE SEQUENCE [LARGE SCALE GENOMIC DNA]</scope>
    <source>
        <tissue evidence="2">Muscle</tissue>
    </source>
</reference>
<feature type="region of interest" description="Disordered" evidence="1">
    <location>
        <begin position="23"/>
        <end position="60"/>
    </location>
</feature>
<comment type="caution">
    <text evidence="2">The sequence shown here is derived from an EMBL/GenBank/DDBJ whole genome shotgun (WGS) entry which is preliminary data.</text>
</comment>
<keyword evidence="3" id="KW-1185">Reference proteome</keyword>
<name>A0A5B7JYY4_PORTR</name>
<protein>
    <submittedName>
        <fullName evidence="2">Uncharacterized protein</fullName>
    </submittedName>
</protein>
<feature type="compositionally biased region" description="Low complexity" evidence="1">
    <location>
        <begin position="35"/>
        <end position="45"/>
    </location>
</feature>
<organism evidence="2 3">
    <name type="scientific">Portunus trituberculatus</name>
    <name type="common">Swimming crab</name>
    <name type="synonym">Neptunus trituberculatus</name>
    <dbReference type="NCBI Taxonomy" id="210409"/>
    <lineage>
        <taxon>Eukaryota</taxon>
        <taxon>Metazoa</taxon>
        <taxon>Ecdysozoa</taxon>
        <taxon>Arthropoda</taxon>
        <taxon>Crustacea</taxon>
        <taxon>Multicrustacea</taxon>
        <taxon>Malacostraca</taxon>
        <taxon>Eumalacostraca</taxon>
        <taxon>Eucarida</taxon>
        <taxon>Decapoda</taxon>
        <taxon>Pleocyemata</taxon>
        <taxon>Brachyura</taxon>
        <taxon>Eubrachyura</taxon>
        <taxon>Portunoidea</taxon>
        <taxon>Portunidae</taxon>
        <taxon>Portuninae</taxon>
        <taxon>Portunus</taxon>
    </lineage>
</organism>